<keyword evidence="4" id="KW-0808">Transferase</keyword>
<dbReference type="Gene3D" id="3.40.1190.20">
    <property type="match status" value="1"/>
</dbReference>
<dbReference type="GO" id="GO:0008902">
    <property type="term" value="F:hydroxymethylpyrimidine kinase activity"/>
    <property type="evidence" value="ECO:0007669"/>
    <property type="project" value="UniProtKB-EC"/>
</dbReference>
<dbReference type="CDD" id="cd01169">
    <property type="entry name" value="HMPP_kinase"/>
    <property type="match status" value="1"/>
</dbReference>
<dbReference type="InterPro" id="IPR029056">
    <property type="entry name" value="Ribokinase-like"/>
</dbReference>
<dbReference type="SUPFAM" id="SSF53613">
    <property type="entry name" value="Ribokinase-like"/>
    <property type="match status" value="1"/>
</dbReference>
<evidence type="ECO:0000256" key="1">
    <source>
        <dbReference type="ARBA" id="ARBA00004948"/>
    </source>
</evidence>
<evidence type="ECO:0000259" key="3">
    <source>
        <dbReference type="Pfam" id="PF08543"/>
    </source>
</evidence>
<dbReference type="EMBL" id="JAEPDI010000015">
    <property type="protein sequence ID" value="MCG7940924.1"/>
    <property type="molecule type" value="Genomic_DNA"/>
</dbReference>
<accession>A0A9E4N2R1</accession>
<dbReference type="GO" id="GO:0009228">
    <property type="term" value="P:thiamine biosynthetic process"/>
    <property type="evidence" value="ECO:0007669"/>
    <property type="project" value="InterPro"/>
</dbReference>
<keyword evidence="4" id="KW-0418">Kinase</keyword>
<dbReference type="Proteomes" id="UP000886687">
    <property type="component" value="Unassembled WGS sequence"/>
</dbReference>
<dbReference type="EC" id="2.7.1.49" evidence="2"/>
<sequence length="273" mass="29334">MHNENEHRPVVLAIGGHDPGGGAGIQADIEAIGANGCHPTTALTCLTVQDSCNVSQLIPLAVEHLTAQCEAVLEDCTVSAIKIGLLGSCQAIDGVTRLLKASPQIPVILDPVLAAGGGSELSSEQLLDKIREELLPLCMLITPNTVEAARLSRDSSSASLDRHAQILLQLGCRSVLITGTHDENEPNRVINRLYRADKQTLIRQHPRLPGEYHGSGCTLAAALAARIGRGESLENATRNALDYSWNCLQQGYRTGRCQSIPNRWFEALSNNNR</sequence>
<dbReference type="PANTHER" id="PTHR20858">
    <property type="entry name" value="PHOSPHOMETHYLPYRIMIDINE KINASE"/>
    <property type="match status" value="1"/>
</dbReference>
<dbReference type="AlphaFoldDB" id="A0A9E4N2R1"/>
<organism evidence="4 5">
    <name type="scientific">Candidatus Thiodiazotropha lotti</name>
    <dbReference type="NCBI Taxonomy" id="2792787"/>
    <lineage>
        <taxon>Bacteria</taxon>
        <taxon>Pseudomonadati</taxon>
        <taxon>Pseudomonadota</taxon>
        <taxon>Gammaproteobacteria</taxon>
        <taxon>Chromatiales</taxon>
        <taxon>Sedimenticolaceae</taxon>
        <taxon>Candidatus Thiodiazotropha</taxon>
    </lineage>
</organism>
<name>A0A9E4N2R1_9GAMM</name>
<dbReference type="PANTHER" id="PTHR20858:SF17">
    <property type="entry name" value="HYDROXYMETHYLPYRIMIDINE_PHOSPHOMETHYLPYRIMIDINE KINASE THI20-RELATED"/>
    <property type="match status" value="1"/>
</dbReference>
<dbReference type="GO" id="GO:0005829">
    <property type="term" value="C:cytosol"/>
    <property type="evidence" value="ECO:0007669"/>
    <property type="project" value="TreeGrafter"/>
</dbReference>
<dbReference type="GO" id="GO:0008972">
    <property type="term" value="F:phosphomethylpyrimidine kinase activity"/>
    <property type="evidence" value="ECO:0007669"/>
    <property type="project" value="InterPro"/>
</dbReference>
<reference evidence="4" key="1">
    <citation type="journal article" date="2021" name="Proc. Natl. Acad. Sci. U.S.A.">
        <title>Global biogeography of chemosynthetic symbionts reveals both localized and globally distributed symbiont groups. .</title>
        <authorList>
            <person name="Osvatic J.T."/>
            <person name="Wilkins L.G.E."/>
            <person name="Leibrecht L."/>
            <person name="Leray M."/>
            <person name="Zauner S."/>
            <person name="Polzin J."/>
            <person name="Camacho Y."/>
            <person name="Gros O."/>
            <person name="van Gils J.A."/>
            <person name="Eisen J.A."/>
            <person name="Petersen J.M."/>
            <person name="Yuen B."/>
        </authorList>
    </citation>
    <scope>NUCLEOTIDE SEQUENCE</scope>
    <source>
        <strain evidence="4">MAGL173</strain>
    </source>
</reference>
<dbReference type="InterPro" id="IPR013749">
    <property type="entry name" value="PM/HMP-P_kinase-1"/>
</dbReference>
<proteinExistence type="predicted"/>
<dbReference type="InterPro" id="IPR004399">
    <property type="entry name" value="HMP/HMP-P_kinase_dom"/>
</dbReference>
<gene>
    <name evidence="4" type="ORF">JAZ04_18995</name>
</gene>
<comment type="caution">
    <text evidence="4">The sequence shown here is derived from an EMBL/GenBank/DDBJ whole genome shotgun (WGS) entry which is preliminary data.</text>
</comment>
<feature type="domain" description="Pyridoxamine kinase/Phosphomethylpyrimidine kinase" evidence="3">
    <location>
        <begin position="18"/>
        <end position="257"/>
    </location>
</feature>
<protein>
    <recommendedName>
        <fullName evidence="2">hydroxymethylpyrimidine kinase</fullName>
        <ecNumber evidence="2">2.7.1.49</ecNumber>
    </recommendedName>
</protein>
<comment type="pathway">
    <text evidence="1">Cofactor biosynthesis; thiamine diphosphate biosynthesis.</text>
</comment>
<evidence type="ECO:0000256" key="2">
    <source>
        <dbReference type="ARBA" id="ARBA00012135"/>
    </source>
</evidence>
<evidence type="ECO:0000313" key="4">
    <source>
        <dbReference type="EMBL" id="MCG7940924.1"/>
    </source>
</evidence>
<dbReference type="Pfam" id="PF08543">
    <property type="entry name" value="Phos_pyr_kin"/>
    <property type="match status" value="1"/>
</dbReference>
<evidence type="ECO:0000313" key="5">
    <source>
        <dbReference type="Proteomes" id="UP000886687"/>
    </source>
</evidence>